<dbReference type="InterPro" id="IPR029068">
    <property type="entry name" value="Glyas_Bleomycin-R_OHBP_Dase"/>
</dbReference>
<proteinExistence type="predicted"/>
<keyword evidence="3" id="KW-1185">Reference proteome</keyword>
<dbReference type="SUPFAM" id="SSF54593">
    <property type="entry name" value="Glyoxalase/Bleomycin resistance protein/Dihydroxybiphenyl dioxygenase"/>
    <property type="match status" value="1"/>
</dbReference>
<protein>
    <submittedName>
        <fullName evidence="2">VOC family protein</fullName>
    </submittedName>
</protein>
<dbReference type="EMBL" id="RZNJ01000005">
    <property type="protein sequence ID" value="RUT29469.1"/>
    <property type="molecule type" value="Genomic_DNA"/>
</dbReference>
<reference evidence="2 3" key="1">
    <citation type="journal article" date="2016" name="Int. J. Syst. Evol. Microbiol.">
        <title>Arsenicitalea aurantiaca gen. nov., sp. nov., a new member of the family Hyphomicrobiaceae, isolated from high-arsenic sediment.</title>
        <authorList>
            <person name="Mu Y."/>
            <person name="Zhou L."/>
            <person name="Zeng X.C."/>
            <person name="Liu L."/>
            <person name="Pan Y."/>
            <person name="Chen X."/>
            <person name="Wang J."/>
            <person name="Li S."/>
            <person name="Li W.J."/>
            <person name="Wang Y."/>
        </authorList>
    </citation>
    <scope>NUCLEOTIDE SEQUENCE [LARGE SCALE GENOMIC DNA]</scope>
    <source>
        <strain evidence="2 3">42-50</strain>
    </source>
</reference>
<dbReference type="PROSITE" id="PS51819">
    <property type="entry name" value="VOC"/>
    <property type="match status" value="1"/>
</dbReference>
<dbReference type="RefSeq" id="WP_127189458.1">
    <property type="nucleotide sequence ID" value="NZ_RZNJ01000005.1"/>
</dbReference>
<dbReference type="Proteomes" id="UP000281547">
    <property type="component" value="Unassembled WGS sequence"/>
</dbReference>
<organism evidence="2 3">
    <name type="scientific">Arsenicitalea aurantiaca</name>
    <dbReference type="NCBI Taxonomy" id="1783274"/>
    <lineage>
        <taxon>Bacteria</taxon>
        <taxon>Pseudomonadati</taxon>
        <taxon>Pseudomonadota</taxon>
        <taxon>Alphaproteobacteria</taxon>
        <taxon>Hyphomicrobiales</taxon>
        <taxon>Devosiaceae</taxon>
        <taxon>Arsenicitalea</taxon>
    </lineage>
</organism>
<name>A0A433X5Y8_9HYPH</name>
<evidence type="ECO:0000259" key="1">
    <source>
        <dbReference type="PROSITE" id="PS51819"/>
    </source>
</evidence>
<dbReference type="Pfam" id="PF00903">
    <property type="entry name" value="Glyoxalase"/>
    <property type="match status" value="1"/>
</dbReference>
<accession>A0A433X5Y8</accession>
<dbReference type="InterPro" id="IPR004360">
    <property type="entry name" value="Glyas_Fos-R_dOase_dom"/>
</dbReference>
<dbReference type="Gene3D" id="3.10.180.10">
    <property type="entry name" value="2,3-Dihydroxybiphenyl 1,2-Dioxygenase, domain 1"/>
    <property type="match status" value="1"/>
</dbReference>
<dbReference type="InterPro" id="IPR037523">
    <property type="entry name" value="VOC_core"/>
</dbReference>
<evidence type="ECO:0000313" key="3">
    <source>
        <dbReference type="Proteomes" id="UP000281547"/>
    </source>
</evidence>
<comment type="caution">
    <text evidence="2">The sequence shown here is derived from an EMBL/GenBank/DDBJ whole genome shotgun (WGS) entry which is preliminary data.</text>
</comment>
<sequence length="113" mass="11943">MHARIDYLELPSADGEASVAFFEAAFGWARIDYGPDYAGLGGAGLETGIDSSVGRVAAPLPVIRVGDLDAAEVSIRNAGGVVTREQFDFPGGRRFHFREPGGVELAVYRDASA</sequence>
<evidence type="ECO:0000313" key="2">
    <source>
        <dbReference type="EMBL" id="RUT29469.1"/>
    </source>
</evidence>
<dbReference type="OrthoDB" id="9792323at2"/>
<feature type="domain" description="VOC" evidence="1">
    <location>
        <begin position="4"/>
        <end position="110"/>
    </location>
</feature>
<gene>
    <name evidence="2" type="ORF">EMQ25_15290</name>
</gene>
<dbReference type="AlphaFoldDB" id="A0A433X5Y8"/>